<dbReference type="SUPFAM" id="SSF48264">
    <property type="entry name" value="Cytochrome P450"/>
    <property type="match status" value="1"/>
</dbReference>
<dbReference type="FunFam" id="1.10.630.10:FF:000006">
    <property type="entry name" value="Cytochrome P450 302a1, mitochondrial"/>
    <property type="match status" value="1"/>
</dbReference>
<sequence>MQRWSGLGRRLSQLAACPSEVVRPYQEVPGPRPLPIIGNTWRFLPVVGDIEVSDVAAVSQKLYDVYGKIVRLSGLTGRPDLVFVFDPDEAEKVYRAEGDTPYRPSMPCIVKYKTEVRKEFFGELPGVIGVHGEPWRTFRTRVQKPILQPRVVKQYIAPIQTVTELFIERMLEMKDENDEMPDDFDNEVHKWSLECIGRIALDVRLGCLDRNLPNNSEPQKIIDAAKFALRKIAILELKAPYWRYFPTTTWRKYIENMDYFRSVCMKYIQMALENLKKKDNKQELSLLERILETEKDPKIACILALDLILVGIDTISMAVCSVLYQLATRPEEQQKMHEELVRIMPDPNCQLTSEMLDKMVYLKSFIKEVLRMYSTVIGIGRVLQEDTVLCGYRIPSGTQLVFPSIVMGSIEGYVSEPHRFLPERWMKCDRDNHYIHPFASLPYGFGARMCLGRRFADLEMQILLAKLIRTYRIEYFHEPLEYKVTFMYAPDGNLKLKMSKRKE</sequence>
<proteinExistence type="inferred from homology"/>
<comment type="similarity">
    <text evidence="2">Belongs to the cytochrome P450 family.</text>
</comment>
<dbReference type="GO" id="GO:0020037">
    <property type="term" value="F:heme binding"/>
    <property type="evidence" value="ECO:0007669"/>
    <property type="project" value="InterPro"/>
</dbReference>
<evidence type="ECO:0000256" key="5">
    <source>
        <dbReference type="ARBA" id="ARBA00023002"/>
    </source>
</evidence>
<dbReference type="PRINTS" id="PR00463">
    <property type="entry name" value="EP450I"/>
</dbReference>
<evidence type="ECO:0000256" key="6">
    <source>
        <dbReference type="ARBA" id="ARBA00023004"/>
    </source>
</evidence>
<comment type="cofactor">
    <cofactor evidence="1 8">
        <name>heme</name>
        <dbReference type="ChEBI" id="CHEBI:30413"/>
    </cofactor>
</comment>
<dbReference type="AlphaFoldDB" id="A0A9P0MVS3"/>
<keyword evidence="5" id="KW-0560">Oxidoreductase</keyword>
<reference evidence="9" key="1">
    <citation type="submission" date="2022-01" db="EMBL/GenBank/DDBJ databases">
        <authorList>
            <person name="King R."/>
        </authorList>
    </citation>
    <scope>NUCLEOTIDE SEQUENCE</scope>
</reference>
<dbReference type="Pfam" id="PF00067">
    <property type="entry name" value="p450"/>
    <property type="match status" value="1"/>
</dbReference>
<evidence type="ECO:0000313" key="10">
    <source>
        <dbReference type="Proteomes" id="UP001152798"/>
    </source>
</evidence>
<dbReference type="PANTHER" id="PTHR24279">
    <property type="entry name" value="CYTOCHROME P450"/>
    <property type="match status" value="1"/>
</dbReference>
<dbReference type="InterPro" id="IPR001128">
    <property type="entry name" value="Cyt_P450"/>
</dbReference>
<dbReference type="GO" id="GO:0016705">
    <property type="term" value="F:oxidoreductase activity, acting on paired donors, with incorporation or reduction of molecular oxygen"/>
    <property type="evidence" value="ECO:0007669"/>
    <property type="project" value="InterPro"/>
</dbReference>
<dbReference type="GO" id="GO:0004497">
    <property type="term" value="F:monooxygenase activity"/>
    <property type="evidence" value="ECO:0007669"/>
    <property type="project" value="UniProtKB-KW"/>
</dbReference>
<keyword evidence="10" id="KW-1185">Reference proteome</keyword>
<dbReference type="InterPro" id="IPR002401">
    <property type="entry name" value="Cyt_P450_E_grp-I"/>
</dbReference>
<dbReference type="InterPro" id="IPR050479">
    <property type="entry name" value="CYP11_CYP27_families"/>
</dbReference>
<feature type="binding site" description="axial binding residue" evidence="8">
    <location>
        <position position="450"/>
    </location>
    <ligand>
        <name>heme</name>
        <dbReference type="ChEBI" id="CHEBI:30413"/>
    </ligand>
    <ligandPart>
        <name>Fe</name>
        <dbReference type="ChEBI" id="CHEBI:18248"/>
    </ligandPart>
</feature>
<evidence type="ECO:0000256" key="4">
    <source>
        <dbReference type="ARBA" id="ARBA00022723"/>
    </source>
</evidence>
<evidence type="ECO:0000256" key="7">
    <source>
        <dbReference type="ARBA" id="ARBA00023033"/>
    </source>
</evidence>
<evidence type="ECO:0000313" key="9">
    <source>
        <dbReference type="EMBL" id="CAH1406869.1"/>
    </source>
</evidence>
<dbReference type="OrthoDB" id="3945418at2759"/>
<evidence type="ECO:0000256" key="1">
    <source>
        <dbReference type="ARBA" id="ARBA00001971"/>
    </source>
</evidence>
<accession>A0A9P0MVS3</accession>
<organism evidence="9 10">
    <name type="scientific">Nezara viridula</name>
    <name type="common">Southern green stink bug</name>
    <name type="synonym">Cimex viridulus</name>
    <dbReference type="NCBI Taxonomy" id="85310"/>
    <lineage>
        <taxon>Eukaryota</taxon>
        <taxon>Metazoa</taxon>
        <taxon>Ecdysozoa</taxon>
        <taxon>Arthropoda</taxon>
        <taxon>Hexapoda</taxon>
        <taxon>Insecta</taxon>
        <taxon>Pterygota</taxon>
        <taxon>Neoptera</taxon>
        <taxon>Paraneoptera</taxon>
        <taxon>Hemiptera</taxon>
        <taxon>Heteroptera</taxon>
        <taxon>Panheteroptera</taxon>
        <taxon>Pentatomomorpha</taxon>
        <taxon>Pentatomoidea</taxon>
        <taxon>Pentatomidae</taxon>
        <taxon>Pentatominae</taxon>
        <taxon>Nezara</taxon>
    </lineage>
</organism>
<keyword evidence="6 8" id="KW-0408">Iron</keyword>
<keyword evidence="7" id="KW-0503">Monooxygenase</keyword>
<evidence type="ECO:0000256" key="2">
    <source>
        <dbReference type="ARBA" id="ARBA00010617"/>
    </source>
</evidence>
<dbReference type="Proteomes" id="UP001152798">
    <property type="component" value="Chromosome 7"/>
</dbReference>
<dbReference type="Gene3D" id="1.10.630.10">
    <property type="entry name" value="Cytochrome P450"/>
    <property type="match status" value="1"/>
</dbReference>
<evidence type="ECO:0000256" key="8">
    <source>
        <dbReference type="PIRSR" id="PIRSR602401-1"/>
    </source>
</evidence>
<name>A0A9P0MVS3_NEZVI</name>
<protein>
    <recommendedName>
        <fullName evidence="11">Cytochrome P450</fullName>
    </recommendedName>
</protein>
<dbReference type="GO" id="GO:0005506">
    <property type="term" value="F:iron ion binding"/>
    <property type="evidence" value="ECO:0007669"/>
    <property type="project" value="InterPro"/>
</dbReference>
<dbReference type="CDD" id="cd11054">
    <property type="entry name" value="CYP24A1-like"/>
    <property type="match status" value="1"/>
</dbReference>
<dbReference type="PANTHER" id="PTHR24279:SF120">
    <property type="entry name" value="CYTOCHROME P450"/>
    <property type="match status" value="1"/>
</dbReference>
<keyword evidence="4 8" id="KW-0479">Metal-binding</keyword>
<evidence type="ECO:0008006" key="11">
    <source>
        <dbReference type="Google" id="ProtNLM"/>
    </source>
</evidence>
<evidence type="ECO:0000256" key="3">
    <source>
        <dbReference type="ARBA" id="ARBA00022617"/>
    </source>
</evidence>
<dbReference type="InterPro" id="IPR036396">
    <property type="entry name" value="Cyt_P450_sf"/>
</dbReference>
<keyword evidence="3 8" id="KW-0349">Heme</keyword>
<gene>
    <name evidence="9" type="ORF">NEZAVI_LOCUS14709</name>
</gene>
<dbReference type="EMBL" id="OV725083">
    <property type="protein sequence ID" value="CAH1406869.1"/>
    <property type="molecule type" value="Genomic_DNA"/>
</dbReference>
<dbReference type="PRINTS" id="PR00385">
    <property type="entry name" value="P450"/>
</dbReference>